<dbReference type="GO" id="GO:0051082">
    <property type="term" value="F:unfolded protein binding"/>
    <property type="evidence" value="ECO:0007669"/>
    <property type="project" value="TreeGrafter"/>
</dbReference>
<sequence>MTPTTIELHHPSSLRQLQDAGMHPKEELKKVQLFSDFFDGKLDLSRLNYGVVTLIAKGQGAHKIQMYRPICMLNVPFEFFTKVLNTRAMLVAYKLVSKIQFIEEMKGFLEKFIQWTKSAIVDDKVAITSNDMLGNYFTTRKGLRAIIADIQEEEAPPPQQQAAPAAVDVDLEVLEAVLERKGGALPFLHAAIDVAHRRSDLFRDPSAVGKVTAMAAACRAQVEAEERKARDAKRKAAELEKAAAAEKERVVKAAAEKEKRESSVVTEGRVAGSSAEKDASTEVEKKEGKANKPNAGNGLDMEKYSWTQQLPEVNVNVPVPEGTKSRFVVCEIKKDHLKVGLKGQPPIIDGELHKPVKVDDCFWSIEDGKALSILLTKHNQMEWWKSVIKGDPEVDTQKVEPETSKLSDLDPETRQTVEKMMFDQRQKQMGLPTSDEMQKQDMLKKFMSQVDLAPPAVSLIELFVAAPGDGLLKGEDSLRLVGSKGTQKFLMEKSHLS</sequence>
<reference evidence="5" key="1">
    <citation type="submission" date="2015-06" db="UniProtKB">
        <authorList>
            <consortium name="EnsemblPlants"/>
        </authorList>
    </citation>
    <scope>IDENTIFICATION</scope>
</reference>
<dbReference type="Pfam" id="PF04969">
    <property type="entry name" value="CS"/>
    <property type="match status" value="1"/>
</dbReference>
<dbReference type="SUPFAM" id="SSF49764">
    <property type="entry name" value="HSP20-like chaperones"/>
    <property type="match status" value="1"/>
</dbReference>
<comment type="subcellular location">
    <subcellularLocation>
        <location evidence="1">Cytoplasmic granule</location>
    </subcellularLocation>
</comment>
<evidence type="ECO:0000313" key="5">
    <source>
        <dbReference type="EnsemblPlants" id="EMT11407"/>
    </source>
</evidence>
<feature type="compositionally biased region" description="Basic and acidic residues" evidence="4">
    <location>
        <begin position="275"/>
        <end position="290"/>
    </location>
</feature>
<dbReference type="PROSITE" id="PS51203">
    <property type="entry name" value="CS"/>
    <property type="match status" value="1"/>
</dbReference>
<keyword evidence="2" id="KW-0963">Cytoplasm</keyword>
<evidence type="ECO:0000256" key="3">
    <source>
        <dbReference type="ARBA" id="ARBA00053226"/>
    </source>
</evidence>
<dbReference type="InterPro" id="IPR037898">
    <property type="entry name" value="NudC_fam"/>
</dbReference>
<protein>
    <submittedName>
        <fullName evidence="5">Uncharacterized protein</fullName>
    </submittedName>
</protein>
<feature type="region of interest" description="Disordered" evidence="4">
    <location>
        <begin position="254"/>
        <end position="300"/>
    </location>
</feature>
<dbReference type="InterPro" id="IPR007052">
    <property type="entry name" value="CS_dom"/>
</dbReference>
<dbReference type="CDD" id="cd06467">
    <property type="entry name" value="p23_NUDC_like"/>
    <property type="match status" value="1"/>
</dbReference>
<organism evidence="5">
    <name type="scientific">Aegilops tauschii</name>
    <name type="common">Tausch's goatgrass</name>
    <name type="synonym">Aegilops squarrosa</name>
    <dbReference type="NCBI Taxonomy" id="37682"/>
    <lineage>
        <taxon>Eukaryota</taxon>
        <taxon>Viridiplantae</taxon>
        <taxon>Streptophyta</taxon>
        <taxon>Embryophyta</taxon>
        <taxon>Tracheophyta</taxon>
        <taxon>Spermatophyta</taxon>
        <taxon>Magnoliopsida</taxon>
        <taxon>Liliopsida</taxon>
        <taxon>Poales</taxon>
        <taxon>Poaceae</taxon>
        <taxon>BOP clade</taxon>
        <taxon>Pooideae</taxon>
        <taxon>Triticodae</taxon>
        <taxon>Triticeae</taxon>
        <taxon>Triticinae</taxon>
        <taxon>Aegilops</taxon>
    </lineage>
</organism>
<evidence type="ECO:0000256" key="2">
    <source>
        <dbReference type="ARBA" id="ARBA00022490"/>
    </source>
</evidence>
<dbReference type="EnsemblPlants" id="EMT11407">
    <property type="protein sequence ID" value="EMT11407"/>
    <property type="gene ID" value="F775_30661"/>
</dbReference>
<dbReference type="GO" id="GO:0005737">
    <property type="term" value="C:cytoplasm"/>
    <property type="evidence" value="ECO:0007669"/>
    <property type="project" value="TreeGrafter"/>
</dbReference>
<evidence type="ECO:0000256" key="1">
    <source>
        <dbReference type="ARBA" id="ARBA00004463"/>
    </source>
</evidence>
<name>M8B3T9_AEGTA</name>
<dbReference type="PANTHER" id="PTHR12356:SF3">
    <property type="entry name" value="NUCLEAR MIGRATION PROTEIN NUDC"/>
    <property type="match status" value="1"/>
</dbReference>
<evidence type="ECO:0000256" key="4">
    <source>
        <dbReference type="SAM" id="MobiDB-lite"/>
    </source>
</evidence>
<dbReference type="PANTHER" id="PTHR12356">
    <property type="entry name" value="NUCLEAR MOVEMENT PROTEIN NUDC"/>
    <property type="match status" value="1"/>
</dbReference>
<comment type="function">
    <text evidence="3">Small heat shock protein required for the establishment of auxin gradients and for patterning of the apical domain of the embryo. Involved in the specification of the cotyledon primordia. Also required for normal inflorescence and floral meristem function, normal developmental patterning and thermotolerance. Acts as a molecular chaperone.</text>
</comment>
<accession>M8B3T9</accession>
<dbReference type="AlphaFoldDB" id="M8B3T9"/>
<dbReference type="FunFam" id="2.60.40.790:FF:000001">
    <property type="entry name" value="Nuclear migration protein nudC"/>
    <property type="match status" value="1"/>
</dbReference>
<proteinExistence type="predicted"/>
<dbReference type="InterPro" id="IPR008978">
    <property type="entry name" value="HSP20-like_chaperone"/>
</dbReference>
<dbReference type="Gene3D" id="2.60.40.790">
    <property type="match status" value="1"/>
</dbReference>
<dbReference type="GO" id="GO:0006457">
    <property type="term" value="P:protein folding"/>
    <property type="evidence" value="ECO:0007669"/>
    <property type="project" value="TreeGrafter"/>
</dbReference>